<proteinExistence type="predicted"/>
<evidence type="ECO:0000313" key="2">
    <source>
        <dbReference type="Proteomes" id="UP000613177"/>
    </source>
</evidence>
<dbReference type="EMBL" id="JAEPRE010000080">
    <property type="protein sequence ID" value="KAG2233420.1"/>
    <property type="molecule type" value="Genomic_DNA"/>
</dbReference>
<dbReference type="AlphaFoldDB" id="A0A8H7VUC2"/>
<keyword evidence="2" id="KW-1185">Reference proteome</keyword>
<gene>
    <name evidence="1" type="ORF">INT48_007450</name>
</gene>
<comment type="caution">
    <text evidence="1">The sequence shown here is derived from an EMBL/GenBank/DDBJ whole genome shotgun (WGS) entry which is preliminary data.</text>
</comment>
<protein>
    <submittedName>
        <fullName evidence="1">Uncharacterized protein</fullName>
    </submittedName>
</protein>
<name>A0A8H7VUC2_9FUNG</name>
<evidence type="ECO:0000313" key="1">
    <source>
        <dbReference type="EMBL" id="KAG2233420.1"/>
    </source>
</evidence>
<accession>A0A8H7VUC2</accession>
<reference evidence="1" key="1">
    <citation type="submission" date="2021-01" db="EMBL/GenBank/DDBJ databases">
        <title>Metabolic potential, ecology and presence of endohyphal bacteria is reflected in genomic diversity of Mucoromycotina.</title>
        <authorList>
            <person name="Muszewska A."/>
            <person name="Okrasinska A."/>
            <person name="Steczkiewicz K."/>
            <person name="Drgas O."/>
            <person name="Orlowska M."/>
            <person name="Perlinska-Lenart U."/>
            <person name="Aleksandrzak-Piekarczyk T."/>
            <person name="Szatraj K."/>
            <person name="Zielenkiewicz U."/>
            <person name="Pilsyk S."/>
            <person name="Malc E."/>
            <person name="Mieczkowski P."/>
            <person name="Kruszewska J.S."/>
            <person name="Biernat P."/>
            <person name="Pawlowska J."/>
        </authorList>
    </citation>
    <scope>NUCLEOTIDE SEQUENCE</scope>
    <source>
        <strain evidence="1">WA0000018081</strain>
    </source>
</reference>
<sequence length="378" mass="44094">MLNRSVTQLRPQITDILQSITQLLQQIRQIRTQFKNEITIIRGRLTQQHGVIVNVIIESRDTAYRVELGRLVEYLTDEERLLQAQLSTQVHIFIQNKQTHLAALRQYENQHRQTIETNPEGNQFFPKITNATFWSHVYRKVANDPNQLNTNIRFNQSIQRTFADFEISRKIPGTEQSSKCSRRKKRRLFRQQHQEELRPNEDVRRAVVAYGDASIRGTYKGNTPIPVKLVQRAVASKAVVITVDEFRTSVTCCYCRQRLQNIVSPLHTCNHRKKKHRSLGSGENMIESRSSFKCYDDENHILNRTSQCPERRLSGNRVNYRLKLCPQCPVNNGNRLYWNRDVNAAANIRSILVEYIRQGFNLDSRPVQLSRGQQDQGL</sequence>
<organism evidence="1 2">
    <name type="scientific">Thamnidium elegans</name>
    <dbReference type="NCBI Taxonomy" id="101142"/>
    <lineage>
        <taxon>Eukaryota</taxon>
        <taxon>Fungi</taxon>
        <taxon>Fungi incertae sedis</taxon>
        <taxon>Mucoromycota</taxon>
        <taxon>Mucoromycotina</taxon>
        <taxon>Mucoromycetes</taxon>
        <taxon>Mucorales</taxon>
        <taxon>Mucorineae</taxon>
        <taxon>Mucoraceae</taxon>
        <taxon>Thamnidium</taxon>
    </lineage>
</organism>
<dbReference type="Proteomes" id="UP000613177">
    <property type="component" value="Unassembled WGS sequence"/>
</dbReference>